<proteinExistence type="evidence at transcript level"/>
<sequence length="117" mass="13465">MPILQYSTVAVWACWLFMMEKYSAEKDEDKMKTHRTHERVYASFGFLTSLSPMTSHFMPSSSSNSTAKLASLARVLALNVARVSFQWRPVQRSQAFLAPLAASQVCRRRGQLFRSRW</sequence>
<evidence type="ECO:0000256" key="1">
    <source>
        <dbReference type="SAM" id="SignalP"/>
    </source>
</evidence>
<dbReference type="AlphaFoldDB" id="A0A023G4C9"/>
<dbReference type="EMBL" id="GBBM01007698">
    <property type="protein sequence ID" value="JAC27720.1"/>
    <property type="molecule type" value="mRNA"/>
</dbReference>
<accession>A0A023G4C9</accession>
<organism evidence="2">
    <name type="scientific">Amblyomma triste</name>
    <name type="common">Neotropical tick</name>
    <dbReference type="NCBI Taxonomy" id="251400"/>
    <lineage>
        <taxon>Eukaryota</taxon>
        <taxon>Metazoa</taxon>
        <taxon>Ecdysozoa</taxon>
        <taxon>Arthropoda</taxon>
        <taxon>Chelicerata</taxon>
        <taxon>Arachnida</taxon>
        <taxon>Acari</taxon>
        <taxon>Parasitiformes</taxon>
        <taxon>Ixodida</taxon>
        <taxon>Ixodoidea</taxon>
        <taxon>Ixodidae</taxon>
        <taxon>Amblyomminae</taxon>
        <taxon>Amblyomma</taxon>
    </lineage>
</organism>
<reference evidence="2" key="1">
    <citation type="submission" date="2014-03" db="EMBL/GenBank/DDBJ databases">
        <title>The sialotranscriptome of Amblyomma triste, Amblyomma parvum and Amblyomma cajennense ticks, uncovered by 454-based RNA-seq.</title>
        <authorList>
            <person name="Garcia G.R."/>
            <person name="Gardinassi L.G."/>
            <person name="Ribeiro J.M."/>
            <person name="Anatriello E."/>
            <person name="Ferreira B.R."/>
            <person name="Moreira H.N."/>
            <person name="Mafra C."/>
            <person name="Olegario M.M."/>
            <person name="Szabo P.J."/>
            <person name="Miranda-Santos I.K."/>
            <person name="Maruyama S.R."/>
        </authorList>
    </citation>
    <scope>NUCLEOTIDE SEQUENCE</scope>
    <source>
        <strain evidence="2">Mato Grasso do Sul</strain>
        <tissue evidence="2">Salivary glands</tissue>
    </source>
</reference>
<evidence type="ECO:0000313" key="2">
    <source>
        <dbReference type="EMBL" id="JAC27720.1"/>
    </source>
</evidence>
<feature type="signal peptide" evidence="1">
    <location>
        <begin position="1"/>
        <end position="24"/>
    </location>
</feature>
<protein>
    <submittedName>
        <fullName evidence="2">Putative secreted protein</fullName>
    </submittedName>
</protein>
<feature type="chain" id="PRO_5001518196" evidence="1">
    <location>
        <begin position="25"/>
        <end position="117"/>
    </location>
</feature>
<name>A0A023G4C9_AMBTT</name>
<keyword evidence="1" id="KW-0732">Signal</keyword>